<evidence type="ECO:0000256" key="2">
    <source>
        <dbReference type="ARBA" id="ARBA00023136"/>
    </source>
</evidence>
<evidence type="ECO:0000313" key="7">
    <source>
        <dbReference type="EMBL" id="RPD43048.1"/>
    </source>
</evidence>
<dbReference type="Pfam" id="PF07715">
    <property type="entry name" value="Plug"/>
    <property type="match status" value="1"/>
</dbReference>
<evidence type="ECO:0000256" key="4">
    <source>
        <dbReference type="RuleBase" id="RU003357"/>
    </source>
</evidence>
<dbReference type="PANTHER" id="PTHR40980:SF4">
    <property type="entry name" value="TONB-DEPENDENT RECEPTOR-LIKE BETA-BARREL DOMAIN-CONTAINING PROTEIN"/>
    <property type="match status" value="1"/>
</dbReference>
<evidence type="ECO:0000259" key="5">
    <source>
        <dbReference type="Pfam" id="PF00593"/>
    </source>
</evidence>
<dbReference type="Proteomes" id="UP000279089">
    <property type="component" value="Unassembled WGS sequence"/>
</dbReference>
<evidence type="ECO:0000256" key="3">
    <source>
        <dbReference type="ARBA" id="ARBA00023237"/>
    </source>
</evidence>
<dbReference type="RefSeq" id="WP_120514319.1">
    <property type="nucleotide sequence ID" value="NZ_QXZY01000001.1"/>
</dbReference>
<accession>A0A3N4MHH3</accession>
<organism evidence="7 8">
    <name type="scientific">Chitinophaga barathri</name>
    <dbReference type="NCBI Taxonomy" id="1647451"/>
    <lineage>
        <taxon>Bacteria</taxon>
        <taxon>Pseudomonadati</taxon>
        <taxon>Bacteroidota</taxon>
        <taxon>Chitinophagia</taxon>
        <taxon>Chitinophagales</taxon>
        <taxon>Chitinophagaceae</taxon>
        <taxon>Chitinophaga</taxon>
    </lineage>
</organism>
<reference evidence="8" key="1">
    <citation type="submission" date="2018-11" db="EMBL/GenBank/DDBJ databases">
        <title>Chitinophaga lutea sp.nov., isolate from arsenic contaminated soil.</title>
        <authorList>
            <person name="Zong Y."/>
        </authorList>
    </citation>
    <scope>NUCLEOTIDE SEQUENCE [LARGE SCALE GENOMIC DNA]</scope>
    <source>
        <strain evidence="8">YLT18</strain>
    </source>
</reference>
<sequence length="1145" mass="128507">MMFTTGFIRWLRPLRNSFCMPLLALILLQPSYLLAQRKAAENITLQTEEISLLELIGKIKEQTGRNFSFDQAGLRGITVKKINWQSKPVDQSMAEIAAKTGIRYHIVGNNVAVAPGTQQQAAVSFILKGRVLDMQTKEPLIGVTVIVQGAQQNAITDASGIFVLRLKDKQAVLLLTYIGYVKKTVKVQAGKGDVEIQLTQDRKLLGEVSVEARRKYNNEAAVLNERKNSAMISDIISARNIEKTASLTTTQALQRVSGVTVTNDKYVSIRGMGDRNVVGQLNGARLTNANADNNSVPLDLVPAGLLENIAVLKSVTPDKPADAAAGIVELRTKSIPDSLSLTFSVQVGTNTTVGLGGDLNSFYNSELGQWGQNVKKKNLSPEFLRLSDEYPASIDPANAFNTYTTSRRIQQFLYSARLTPEGRMEARRIDRIMKSFDPVLTTQYKKSKPNQQYSFSFGNNYKWGKQVFGIVAGANYYYRTEAKQNARLASWSIYQGVGYRYPLFIPGSNTANNVTLNDQLVQTENTGIESLNFGGLLGLSYRPAKGHDISLNFIGNKAAEGQGTSLTGSFPASAQQYPILNQVYSLRQEERMMNTYQGRGKHKVSRSVNPIVFEWNVSFSNGKQNNPDYRFTSVVIDSNKYNYVNKAPGADFWSFLTGTRASVLAGGALYDPNNRAYRLLDEHNQNYQADLTVPFIVANRKHLFKTGYYFLRKERDYREYLQTIPSSAALSAVSGDLDKMIAYDKVALMNGESQLNEGQAYPSGFIYEVAKSINNYKGHSLAEAAYAMGDLQLRNNLRLAGGVRFEKTQVKALLDTSNIIMLTATDRSSTATPVVYNPTFDPAINYSVGFQPYYSVNLIYQPKENLNVRASYNTTLARPELREMIPITQYDPFQFAIVTGNPDLQNQYSQSFDLRAEWFTAPGEVFAVSVYNKLIDGQLTRVYSNDSAGTTANGYDFSQVKFYNDRERGHIRGIELEARKNLKFMGYAFRHFFFNTNLILADSYIKRNKDRLAKSRLIDNYAPEKSPLQYQPAYSLNVSLDYENPKTGTSLTASFNQMGERLLQIVLTGEPDIYDRPVPVLDFVFRQRILKKWAVKGFAKNLLNPPYKEVYTNYGNKGLYFGKEYVRRAYYRGTEIMIGLTYDIF</sequence>
<dbReference type="InterPro" id="IPR037066">
    <property type="entry name" value="Plug_dom_sf"/>
</dbReference>
<dbReference type="InterPro" id="IPR008969">
    <property type="entry name" value="CarboxyPept-like_regulatory"/>
</dbReference>
<comment type="similarity">
    <text evidence="4">Belongs to the TonB-dependent receptor family.</text>
</comment>
<keyword evidence="4" id="KW-0798">TonB box</keyword>
<feature type="domain" description="TonB-dependent receptor plug" evidence="6">
    <location>
        <begin position="228"/>
        <end position="326"/>
    </location>
</feature>
<dbReference type="SUPFAM" id="SSF49464">
    <property type="entry name" value="Carboxypeptidase regulatory domain-like"/>
    <property type="match status" value="1"/>
</dbReference>
<evidence type="ECO:0000313" key="8">
    <source>
        <dbReference type="Proteomes" id="UP000279089"/>
    </source>
</evidence>
<keyword evidence="3" id="KW-0998">Cell outer membrane</keyword>
<dbReference type="EMBL" id="RMBX01000001">
    <property type="protein sequence ID" value="RPD43048.1"/>
    <property type="molecule type" value="Genomic_DNA"/>
</dbReference>
<evidence type="ECO:0000259" key="6">
    <source>
        <dbReference type="Pfam" id="PF07715"/>
    </source>
</evidence>
<dbReference type="InterPro" id="IPR000531">
    <property type="entry name" value="Beta-barrel_TonB"/>
</dbReference>
<name>A0A3N4MHH3_9BACT</name>
<gene>
    <name evidence="7" type="ORF">EG028_01795</name>
</gene>
<comment type="subcellular location">
    <subcellularLocation>
        <location evidence="1 4">Cell outer membrane</location>
    </subcellularLocation>
</comment>
<evidence type="ECO:0000256" key="1">
    <source>
        <dbReference type="ARBA" id="ARBA00004442"/>
    </source>
</evidence>
<proteinExistence type="inferred from homology"/>
<dbReference type="SUPFAM" id="SSF56935">
    <property type="entry name" value="Porins"/>
    <property type="match status" value="1"/>
</dbReference>
<dbReference type="OrthoDB" id="645795at2"/>
<comment type="caution">
    <text evidence="7">The sequence shown here is derived from an EMBL/GenBank/DDBJ whole genome shotgun (WGS) entry which is preliminary data.</text>
</comment>
<protein>
    <recommendedName>
        <fullName evidence="9">TonB-dependent receptor</fullName>
    </recommendedName>
</protein>
<dbReference type="Pfam" id="PF13715">
    <property type="entry name" value="CarbopepD_reg_2"/>
    <property type="match status" value="1"/>
</dbReference>
<evidence type="ECO:0008006" key="9">
    <source>
        <dbReference type="Google" id="ProtNLM"/>
    </source>
</evidence>
<dbReference type="Gene3D" id="2.40.170.20">
    <property type="entry name" value="TonB-dependent receptor, beta-barrel domain"/>
    <property type="match status" value="1"/>
</dbReference>
<dbReference type="InterPro" id="IPR036942">
    <property type="entry name" value="Beta-barrel_TonB_sf"/>
</dbReference>
<dbReference type="GO" id="GO:0009279">
    <property type="term" value="C:cell outer membrane"/>
    <property type="evidence" value="ECO:0007669"/>
    <property type="project" value="UniProtKB-SubCell"/>
</dbReference>
<dbReference type="Pfam" id="PF00593">
    <property type="entry name" value="TonB_dep_Rec_b-barrel"/>
    <property type="match status" value="1"/>
</dbReference>
<keyword evidence="8" id="KW-1185">Reference proteome</keyword>
<feature type="domain" description="TonB-dependent receptor-like beta-barrel" evidence="5">
    <location>
        <begin position="641"/>
        <end position="1046"/>
    </location>
</feature>
<keyword evidence="2 4" id="KW-0472">Membrane</keyword>
<dbReference type="Gene3D" id="2.170.130.10">
    <property type="entry name" value="TonB-dependent receptor, plug domain"/>
    <property type="match status" value="1"/>
</dbReference>
<dbReference type="AlphaFoldDB" id="A0A3N4MHH3"/>
<dbReference type="Gene3D" id="2.60.40.1120">
    <property type="entry name" value="Carboxypeptidase-like, regulatory domain"/>
    <property type="match status" value="1"/>
</dbReference>
<dbReference type="InterPro" id="IPR012910">
    <property type="entry name" value="Plug_dom"/>
</dbReference>
<dbReference type="PANTHER" id="PTHR40980">
    <property type="entry name" value="PLUG DOMAIN-CONTAINING PROTEIN"/>
    <property type="match status" value="1"/>
</dbReference>